<evidence type="ECO:0000256" key="2">
    <source>
        <dbReference type="SAM" id="MobiDB-lite"/>
    </source>
</evidence>
<dbReference type="Proteomes" id="UP001517247">
    <property type="component" value="Unassembled WGS sequence"/>
</dbReference>
<keyword evidence="1" id="KW-0175">Coiled coil</keyword>
<name>A0ABW9J4S4_9SPHI</name>
<dbReference type="Gene3D" id="1.20.5.320">
    <property type="entry name" value="6-Phosphogluconate Dehydrogenase, domain 3"/>
    <property type="match status" value="1"/>
</dbReference>
<organism evidence="3 4">
    <name type="scientific">Pedobacter ureilyticus</name>
    <dbReference type="NCBI Taxonomy" id="1393051"/>
    <lineage>
        <taxon>Bacteria</taxon>
        <taxon>Pseudomonadati</taxon>
        <taxon>Bacteroidota</taxon>
        <taxon>Sphingobacteriia</taxon>
        <taxon>Sphingobacteriales</taxon>
        <taxon>Sphingobacteriaceae</taxon>
        <taxon>Pedobacter</taxon>
    </lineage>
</organism>
<dbReference type="EMBL" id="SSHJ02000002">
    <property type="protein sequence ID" value="MFN0254975.1"/>
    <property type="molecule type" value="Genomic_DNA"/>
</dbReference>
<dbReference type="InterPro" id="IPR050149">
    <property type="entry name" value="Collagen_superfamily"/>
</dbReference>
<feature type="compositionally biased region" description="Low complexity" evidence="2">
    <location>
        <begin position="230"/>
        <end position="245"/>
    </location>
</feature>
<feature type="non-terminal residue" evidence="3">
    <location>
        <position position="1"/>
    </location>
</feature>
<feature type="region of interest" description="Disordered" evidence="2">
    <location>
        <begin position="84"/>
        <end position="128"/>
    </location>
</feature>
<dbReference type="PANTHER" id="PTHR24023">
    <property type="entry name" value="COLLAGEN ALPHA"/>
    <property type="match status" value="1"/>
</dbReference>
<evidence type="ECO:0008006" key="5">
    <source>
        <dbReference type="Google" id="ProtNLM"/>
    </source>
</evidence>
<reference evidence="3 4" key="1">
    <citation type="submission" date="2024-12" db="EMBL/GenBank/DDBJ databases">
        <authorList>
            <person name="Hu S."/>
        </authorList>
    </citation>
    <scope>NUCLEOTIDE SEQUENCE [LARGE SCALE GENOMIC DNA]</scope>
    <source>
        <strain evidence="3 4">THG-T11</strain>
    </source>
</reference>
<feature type="region of interest" description="Disordered" evidence="2">
    <location>
        <begin position="149"/>
        <end position="194"/>
    </location>
</feature>
<dbReference type="InterPro" id="IPR015915">
    <property type="entry name" value="Kelch-typ_b-propeller"/>
</dbReference>
<evidence type="ECO:0000313" key="4">
    <source>
        <dbReference type="Proteomes" id="UP001517247"/>
    </source>
</evidence>
<proteinExistence type="predicted"/>
<feature type="compositionally biased region" description="Gly residues" evidence="2">
    <location>
        <begin position="181"/>
        <end position="192"/>
    </location>
</feature>
<keyword evidence="4" id="KW-1185">Reference proteome</keyword>
<dbReference type="PANTHER" id="PTHR24023:SF1112">
    <property type="entry name" value="COL_CUTICLE_N DOMAIN-CONTAINING PROTEIN-RELATED"/>
    <property type="match status" value="1"/>
</dbReference>
<evidence type="ECO:0000313" key="3">
    <source>
        <dbReference type="EMBL" id="MFN0254975.1"/>
    </source>
</evidence>
<protein>
    <recommendedName>
        <fullName evidence="5">Collagen triple helix repeat-containing protein</fullName>
    </recommendedName>
</protein>
<feature type="compositionally biased region" description="Low complexity" evidence="2">
    <location>
        <begin position="165"/>
        <end position="180"/>
    </location>
</feature>
<feature type="compositionally biased region" description="Gly residues" evidence="2">
    <location>
        <begin position="116"/>
        <end position="127"/>
    </location>
</feature>
<gene>
    <name evidence="3" type="ORF">E6A44_005285</name>
</gene>
<comment type="caution">
    <text evidence="3">The sequence shown here is derived from an EMBL/GenBank/DDBJ whole genome shotgun (WGS) entry which is preliminary data.</text>
</comment>
<evidence type="ECO:0000256" key="1">
    <source>
        <dbReference type="SAM" id="Coils"/>
    </source>
</evidence>
<feature type="compositionally biased region" description="Gly residues" evidence="2">
    <location>
        <begin position="51"/>
        <end position="62"/>
    </location>
</feature>
<feature type="region of interest" description="Disordered" evidence="2">
    <location>
        <begin position="214"/>
        <end position="258"/>
    </location>
</feature>
<feature type="region of interest" description="Disordered" evidence="2">
    <location>
        <begin position="42"/>
        <end position="62"/>
    </location>
</feature>
<feature type="compositionally biased region" description="Low complexity" evidence="2">
    <location>
        <begin position="100"/>
        <end position="115"/>
    </location>
</feature>
<accession>A0ABW9J4S4</accession>
<dbReference type="SUPFAM" id="SSF117281">
    <property type="entry name" value="Kelch motif"/>
    <property type="match status" value="1"/>
</dbReference>
<sequence>AGITIVTNDSGTWVYNPATDTWTNINGPKGDKGDPGVVGVQGMPGTSGAPGTPGSGTPGAPGAGITIVTNDSGTWVYNPATDTWTNINGPKGDKGDKGDPGVVGVQGMPGTSGAPGTPGSGTPGAPGAGITIVTNDSGTWVYNPATDTWTNINGPKGDKGDKGDPGVVGVQGMPGTSGAPGTPGSGTPGAPGAGITIVTNDSGTWVYNPATDTWTNINGPKGDKGDKGDPGVVGVQGMPGTSGAPGTPGSGTPGAPGAGITIVTNDSGTWVYNPATDTWTNINGPAGPAGAQGPAGTNGKTILTGTGAPGAGVGTDGDYYMDPTTNIIYGPKVGGAWPATGTSLVGPAGEQGPQGPTGTTAAVTADNGLTKTTDNIQLGGSLIKPTAIATTAANTLALTGLQSGSNTDDLVVKDPATGVLKYLGLGTLVTEPWNVENTTTKATTNTQNIYQNGRVGIGNFGSALTTKQLEVKGDFKSEIVSGATAYGTEVNSTANPGSAMHYWTNGGLAGDHKIASVSSSAALLQAKTGTTTNGVYAMDTEAYLASINGTNSASTARTLNNGEFRLESYNVASNFGSTVSLQSDGMRLRHTNTNGAADPFPLNNSSEIFVQKINGVRFNFRDGAGVQAGEYWFPTTSGTNGQVMTQTATGKMVWSDPAALLTEVDGVIGNEVTDATANGGLTRTGAGTTASPYTLGLTPGTATGNVMTWNGTAWNPAAPVNIYNANGTLTSNRTVTMGGRSLTFSAPERDIYFDPNGRIGVQAKSTNDADIYVTSGSGATYNRFDIQSFPSGSLNLTATGAGAEQIRLGSSFTANPVPLLFSTSAGGNTAGAERMRITGTGNVGVNTILPTEKLDNDGITRLRNLPLNGATNAIHTTVDGDESSSQNQTFTATRTVVADANGVLGTVDGLPTTPVNIYNANGTLTGLRTVTTADYLLRFVGTGSTVGISTNATEGRVTATGTNRGSITVTGGNSIVDVYADNNLKGQVAARGTGTTGLDIRTEGATPLSFLTDNTHRMRITSTGEVAIGATTAPSFVVGGSTIQPKLHVAGDISTTGKLWTTNSVYADYVFEDYFNGFSKIYKDYKFKSLKEVAEFIKKNKHLPGVTPINEIAVGKNGYTIDLTQLSMQQLEKLEELYLHVIEMNDTLSQKDKEIKALQNKTNELEERLKKLESLLIKP</sequence>
<feature type="compositionally biased region" description="Gly residues" evidence="2">
    <location>
        <begin position="246"/>
        <end position="257"/>
    </location>
</feature>
<feature type="coiled-coil region" evidence="1">
    <location>
        <begin position="1141"/>
        <end position="1178"/>
    </location>
</feature>